<evidence type="ECO:0000256" key="4">
    <source>
        <dbReference type="SAM" id="Phobius"/>
    </source>
</evidence>
<comment type="subcellular location">
    <subcellularLocation>
        <location evidence="1">Cytoplasm</location>
    </subcellularLocation>
</comment>
<keyword evidence="4" id="KW-1133">Transmembrane helix</keyword>
<feature type="non-terminal residue" evidence="6">
    <location>
        <position position="1"/>
    </location>
</feature>
<name>A0A0L0UP75_9BASI</name>
<feature type="compositionally biased region" description="Acidic residues" evidence="3">
    <location>
        <begin position="90"/>
        <end position="103"/>
    </location>
</feature>
<dbReference type="EMBL" id="AJIL01001448">
    <property type="protein sequence ID" value="KNE88574.1"/>
    <property type="molecule type" value="Genomic_DNA"/>
</dbReference>
<evidence type="ECO:0000313" key="7">
    <source>
        <dbReference type="Proteomes" id="UP000054564"/>
    </source>
</evidence>
<dbReference type="PANTHER" id="PTHR12609">
    <property type="entry name" value="MICROTUBULE ASSOCIATED PROTEIN XMAP215"/>
    <property type="match status" value="1"/>
</dbReference>
<sequence length="136" mass="14456">SPVLEGLKSKQPKVVAGAVAALNALISAFGVRVINIKPILKTLPQMFAHADKGVREEGRLLVQTIYQFLGAALERGAQAALKASTSQNDPEGDDPAEEPEAVDDPPKDIDPYDLADPVAILDQLPSGFYQHLASSK</sequence>
<dbReference type="GO" id="GO:0007051">
    <property type="term" value="P:spindle organization"/>
    <property type="evidence" value="ECO:0007669"/>
    <property type="project" value="InterPro"/>
</dbReference>
<feature type="transmembrane region" description="Helical" evidence="4">
    <location>
        <begin position="14"/>
        <end position="34"/>
    </location>
</feature>
<keyword evidence="2" id="KW-0963">Cytoplasm</keyword>
<dbReference type="InterPro" id="IPR011989">
    <property type="entry name" value="ARM-like"/>
</dbReference>
<dbReference type="SUPFAM" id="SSF48371">
    <property type="entry name" value="ARM repeat"/>
    <property type="match status" value="1"/>
</dbReference>
<reference evidence="7" key="1">
    <citation type="submission" date="2014-03" db="EMBL/GenBank/DDBJ databases">
        <title>The Genome Sequence of Puccinia striiformis f. sp. tritici PST-78.</title>
        <authorList>
            <consortium name="The Broad Institute Genome Sequencing Platform"/>
            <person name="Cuomo C."/>
            <person name="Hulbert S."/>
            <person name="Chen X."/>
            <person name="Walker B."/>
            <person name="Young S.K."/>
            <person name="Zeng Q."/>
            <person name="Gargeya S."/>
            <person name="Fitzgerald M."/>
            <person name="Haas B."/>
            <person name="Abouelleil A."/>
            <person name="Alvarado L."/>
            <person name="Arachchi H.M."/>
            <person name="Berlin A.M."/>
            <person name="Chapman S.B."/>
            <person name="Goldberg J."/>
            <person name="Griggs A."/>
            <person name="Gujja S."/>
            <person name="Hansen M."/>
            <person name="Howarth C."/>
            <person name="Imamovic A."/>
            <person name="Larimer J."/>
            <person name="McCowan C."/>
            <person name="Montmayeur A."/>
            <person name="Murphy C."/>
            <person name="Neiman D."/>
            <person name="Pearson M."/>
            <person name="Priest M."/>
            <person name="Roberts A."/>
            <person name="Saif S."/>
            <person name="Shea T."/>
            <person name="Sisk P."/>
            <person name="Sykes S."/>
            <person name="Wortman J."/>
            <person name="Nusbaum C."/>
            <person name="Birren B."/>
        </authorList>
    </citation>
    <scope>NUCLEOTIDE SEQUENCE [LARGE SCALE GENOMIC DNA]</scope>
    <source>
        <strain evidence="7">race PST-78</strain>
    </source>
</reference>
<dbReference type="STRING" id="1165861.A0A0L0UP75"/>
<dbReference type="OrthoDB" id="205662at2759"/>
<comment type="caution">
    <text evidence="6">The sequence shown here is derived from an EMBL/GenBank/DDBJ whole genome shotgun (WGS) entry which is preliminary data.</text>
</comment>
<protein>
    <recommendedName>
        <fullName evidence="5">XMAP215/Dis1/CLASP TOG domain-containing protein</fullName>
    </recommendedName>
</protein>
<dbReference type="Proteomes" id="UP000054564">
    <property type="component" value="Unassembled WGS sequence"/>
</dbReference>
<organism evidence="6 7">
    <name type="scientific">Puccinia striiformis f. sp. tritici PST-78</name>
    <dbReference type="NCBI Taxonomy" id="1165861"/>
    <lineage>
        <taxon>Eukaryota</taxon>
        <taxon>Fungi</taxon>
        <taxon>Dikarya</taxon>
        <taxon>Basidiomycota</taxon>
        <taxon>Pucciniomycotina</taxon>
        <taxon>Pucciniomycetes</taxon>
        <taxon>Pucciniales</taxon>
        <taxon>Pucciniaceae</taxon>
        <taxon>Puccinia</taxon>
    </lineage>
</organism>
<dbReference type="InterPro" id="IPR048491">
    <property type="entry name" value="XMAP215_CLASP_TOG"/>
</dbReference>
<dbReference type="Pfam" id="PF21041">
    <property type="entry name" value="XMAP215_CLASP_TOG"/>
    <property type="match status" value="1"/>
</dbReference>
<evidence type="ECO:0000313" key="6">
    <source>
        <dbReference type="EMBL" id="KNE88574.1"/>
    </source>
</evidence>
<gene>
    <name evidence="6" type="ORF">PSTG_18018</name>
</gene>
<dbReference type="Gene3D" id="1.25.10.10">
    <property type="entry name" value="Leucine-rich Repeat Variant"/>
    <property type="match status" value="1"/>
</dbReference>
<dbReference type="GO" id="GO:0051010">
    <property type="term" value="F:microtubule plus-end binding"/>
    <property type="evidence" value="ECO:0007669"/>
    <property type="project" value="InterPro"/>
</dbReference>
<feature type="domain" description="XMAP215/Dis1/CLASP TOG" evidence="5">
    <location>
        <begin position="3"/>
        <end position="82"/>
    </location>
</feature>
<keyword evidence="4" id="KW-0812">Transmembrane</keyword>
<accession>A0A0L0UP75</accession>
<dbReference type="GO" id="GO:0061863">
    <property type="term" value="F:microtubule plus end polymerase"/>
    <property type="evidence" value="ECO:0007669"/>
    <property type="project" value="InterPro"/>
</dbReference>
<dbReference type="GO" id="GO:0005737">
    <property type="term" value="C:cytoplasm"/>
    <property type="evidence" value="ECO:0007669"/>
    <property type="project" value="UniProtKB-SubCell"/>
</dbReference>
<dbReference type="InterPro" id="IPR016024">
    <property type="entry name" value="ARM-type_fold"/>
</dbReference>
<evidence type="ECO:0000256" key="3">
    <source>
        <dbReference type="SAM" id="MobiDB-lite"/>
    </source>
</evidence>
<proteinExistence type="predicted"/>
<feature type="region of interest" description="Disordered" evidence="3">
    <location>
        <begin position="79"/>
        <end position="113"/>
    </location>
</feature>
<evidence type="ECO:0000256" key="1">
    <source>
        <dbReference type="ARBA" id="ARBA00004496"/>
    </source>
</evidence>
<evidence type="ECO:0000259" key="5">
    <source>
        <dbReference type="Pfam" id="PF21041"/>
    </source>
</evidence>
<keyword evidence="7" id="KW-1185">Reference proteome</keyword>
<evidence type="ECO:0000256" key="2">
    <source>
        <dbReference type="ARBA" id="ARBA00022490"/>
    </source>
</evidence>
<dbReference type="GO" id="GO:0046785">
    <property type="term" value="P:microtubule polymerization"/>
    <property type="evidence" value="ECO:0007669"/>
    <property type="project" value="InterPro"/>
</dbReference>
<dbReference type="AlphaFoldDB" id="A0A0L0UP75"/>
<dbReference type="InterPro" id="IPR045110">
    <property type="entry name" value="XMAP215"/>
</dbReference>
<dbReference type="GO" id="GO:0030951">
    <property type="term" value="P:establishment or maintenance of microtubule cytoskeleton polarity"/>
    <property type="evidence" value="ECO:0007669"/>
    <property type="project" value="InterPro"/>
</dbReference>
<keyword evidence="4" id="KW-0472">Membrane</keyword>